<dbReference type="InterPro" id="IPR020097">
    <property type="entry name" value="PsdUridine_synth_TruA_a/b_dom"/>
</dbReference>
<evidence type="ECO:0000256" key="3">
    <source>
        <dbReference type="ARBA" id="ARBA00023235"/>
    </source>
</evidence>
<proteinExistence type="inferred from homology"/>
<dbReference type="Proteomes" id="UP000823618">
    <property type="component" value="Unassembled WGS sequence"/>
</dbReference>
<feature type="domain" description="Pseudouridine synthase I TruA alpha/beta" evidence="8">
    <location>
        <begin position="144"/>
        <end position="245"/>
    </location>
</feature>
<gene>
    <name evidence="4 9" type="primary">truA</name>
    <name evidence="9" type="ORF">IAC13_05050</name>
</gene>
<feature type="binding site" evidence="4 6">
    <location>
        <position position="111"/>
    </location>
    <ligand>
        <name>substrate</name>
    </ligand>
</feature>
<dbReference type="HAMAP" id="MF_00171">
    <property type="entry name" value="TruA"/>
    <property type="match status" value="1"/>
</dbReference>
<accession>A0A9D9HZZ5</accession>
<dbReference type="NCBIfam" id="TIGR00071">
    <property type="entry name" value="hisT_truA"/>
    <property type="match status" value="1"/>
</dbReference>
<evidence type="ECO:0000256" key="4">
    <source>
        <dbReference type="HAMAP-Rule" id="MF_00171"/>
    </source>
</evidence>
<comment type="caution">
    <text evidence="4">Lacks conserved residue(s) required for the propagation of feature annotation.</text>
</comment>
<dbReference type="InterPro" id="IPR020103">
    <property type="entry name" value="PsdUridine_synth_cat_dom_sf"/>
</dbReference>
<evidence type="ECO:0000256" key="5">
    <source>
        <dbReference type="PIRSR" id="PIRSR001430-1"/>
    </source>
</evidence>
<comment type="function">
    <text evidence="4">Formation of pseudouridine at positions 38, 39 and 40 in the anticodon stem and loop of transfer RNAs.</text>
</comment>
<keyword evidence="3 4" id="KW-0413">Isomerase</keyword>
<dbReference type="AlphaFoldDB" id="A0A9D9HZZ5"/>
<evidence type="ECO:0000313" key="9">
    <source>
        <dbReference type="EMBL" id="MBO8463282.1"/>
    </source>
</evidence>
<dbReference type="GO" id="GO:0160147">
    <property type="term" value="F:tRNA pseudouridine(38-40) synthase activity"/>
    <property type="evidence" value="ECO:0007669"/>
    <property type="project" value="UniProtKB-EC"/>
</dbReference>
<evidence type="ECO:0000256" key="7">
    <source>
        <dbReference type="RuleBase" id="RU003792"/>
    </source>
</evidence>
<dbReference type="InterPro" id="IPR001406">
    <property type="entry name" value="PsdUridine_synth_TruA"/>
</dbReference>
<comment type="subunit">
    <text evidence="4">Homodimer.</text>
</comment>
<dbReference type="InterPro" id="IPR020095">
    <property type="entry name" value="PsdUridine_synth_TruA_C"/>
</dbReference>
<dbReference type="SUPFAM" id="SSF55120">
    <property type="entry name" value="Pseudouridine synthase"/>
    <property type="match status" value="1"/>
</dbReference>
<comment type="similarity">
    <text evidence="1 4 7">Belongs to the tRNA pseudouridine synthase TruA family.</text>
</comment>
<name>A0A9D9HZZ5_9FIRM</name>
<dbReference type="Gene3D" id="3.30.70.580">
    <property type="entry name" value="Pseudouridine synthase I, catalytic domain, N-terminal subdomain"/>
    <property type="match status" value="1"/>
</dbReference>
<dbReference type="PANTHER" id="PTHR11142:SF22">
    <property type="entry name" value="TRNA PSEUDOURIDINE SYNTHASE A 2"/>
    <property type="match status" value="1"/>
</dbReference>
<reference evidence="9" key="1">
    <citation type="submission" date="2020-10" db="EMBL/GenBank/DDBJ databases">
        <authorList>
            <person name="Gilroy R."/>
        </authorList>
    </citation>
    <scope>NUCLEOTIDE SEQUENCE</scope>
    <source>
        <strain evidence="9">E3-2379</strain>
    </source>
</reference>
<evidence type="ECO:0000256" key="1">
    <source>
        <dbReference type="ARBA" id="ARBA00009375"/>
    </source>
</evidence>
<dbReference type="PIRSF" id="PIRSF001430">
    <property type="entry name" value="tRNA_psdUrid_synth"/>
    <property type="match status" value="1"/>
</dbReference>
<dbReference type="GO" id="GO:0031119">
    <property type="term" value="P:tRNA pseudouridine synthesis"/>
    <property type="evidence" value="ECO:0007669"/>
    <property type="project" value="UniProtKB-UniRule"/>
</dbReference>
<reference evidence="9" key="2">
    <citation type="journal article" date="2021" name="PeerJ">
        <title>Extensive microbial diversity within the chicken gut microbiome revealed by metagenomics and culture.</title>
        <authorList>
            <person name="Gilroy R."/>
            <person name="Ravi A."/>
            <person name="Getino M."/>
            <person name="Pursley I."/>
            <person name="Horton D.L."/>
            <person name="Alikhan N.F."/>
            <person name="Baker D."/>
            <person name="Gharbi K."/>
            <person name="Hall N."/>
            <person name="Watson M."/>
            <person name="Adriaenssens E.M."/>
            <person name="Foster-Nyarko E."/>
            <person name="Jarju S."/>
            <person name="Secka A."/>
            <person name="Antonio M."/>
            <person name="Oren A."/>
            <person name="Chaudhuri R.R."/>
            <person name="La Ragione R."/>
            <person name="Hildebrand F."/>
            <person name="Pallen M.J."/>
        </authorList>
    </citation>
    <scope>NUCLEOTIDE SEQUENCE</scope>
    <source>
        <strain evidence="9">E3-2379</strain>
    </source>
</reference>
<keyword evidence="2 4" id="KW-0819">tRNA processing</keyword>
<sequence length="245" mass="28385">MRNIRLTIRYDGTKYNGWQRQGNTEKTIQGKLEQLLSKMTGEDIEIFGSGRTDAGVHALGQVANFHTSCSMTIQEMESYIQQYLPKDIAVTEVKEASPRFHSRLQAIKKQYEYRIYRGLENPVFERKYCWHIQESLNIDKMRKASQFLEGEHDFKSFCGNKKMKKSTIRKIESIEIIEDGNWLILRYTGNGFLMNMVRILTGTLIEVGQGVKRPEEMPEILQGKSRELAGMMAPAQGLFLVKVWY</sequence>
<dbReference type="Gene3D" id="3.30.70.660">
    <property type="entry name" value="Pseudouridine synthase I, catalytic domain, C-terminal subdomain"/>
    <property type="match status" value="1"/>
</dbReference>
<dbReference type="GO" id="GO:0003723">
    <property type="term" value="F:RNA binding"/>
    <property type="evidence" value="ECO:0007669"/>
    <property type="project" value="InterPro"/>
</dbReference>
<comment type="caution">
    <text evidence="9">The sequence shown here is derived from an EMBL/GenBank/DDBJ whole genome shotgun (WGS) entry which is preliminary data.</text>
</comment>
<feature type="domain" description="Pseudouridine synthase I TruA alpha/beta" evidence="8">
    <location>
        <begin position="9"/>
        <end position="98"/>
    </location>
</feature>
<dbReference type="FunFam" id="3.30.70.580:FF:000001">
    <property type="entry name" value="tRNA pseudouridine synthase A"/>
    <property type="match status" value="1"/>
</dbReference>
<evidence type="ECO:0000259" key="8">
    <source>
        <dbReference type="Pfam" id="PF01416"/>
    </source>
</evidence>
<dbReference type="CDD" id="cd02570">
    <property type="entry name" value="PseudoU_synth_EcTruA"/>
    <property type="match status" value="1"/>
</dbReference>
<dbReference type="InterPro" id="IPR020094">
    <property type="entry name" value="TruA/RsuA/RluB/E/F_N"/>
</dbReference>
<organism evidence="9 10">
    <name type="scientific">Candidatus Scybalomonas excrementavium</name>
    <dbReference type="NCBI Taxonomy" id="2840943"/>
    <lineage>
        <taxon>Bacteria</taxon>
        <taxon>Bacillati</taxon>
        <taxon>Bacillota</taxon>
        <taxon>Clostridia</taxon>
        <taxon>Lachnospirales</taxon>
        <taxon>Lachnospiraceae</taxon>
        <taxon>Lachnospiraceae incertae sedis</taxon>
        <taxon>Candidatus Scybalomonas</taxon>
    </lineage>
</organism>
<feature type="active site" description="Nucleophile" evidence="4 5">
    <location>
        <position position="53"/>
    </location>
</feature>
<evidence type="ECO:0000256" key="2">
    <source>
        <dbReference type="ARBA" id="ARBA00022694"/>
    </source>
</evidence>
<comment type="catalytic activity">
    <reaction evidence="4 7">
        <text>uridine(38/39/40) in tRNA = pseudouridine(38/39/40) in tRNA</text>
        <dbReference type="Rhea" id="RHEA:22376"/>
        <dbReference type="Rhea" id="RHEA-COMP:10085"/>
        <dbReference type="Rhea" id="RHEA-COMP:10087"/>
        <dbReference type="ChEBI" id="CHEBI:65314"/>
        <dbReference type="ChEBI" id="CHEBI:65315"/>
        <dbReference type="EC" id="5.4.99.12"/>
    </reaction>
</comment>
<evidence type="ECO:0000313" key="10">
    <source>
        <dbReference type="Proteomes" id="UP000823618"/>
    </source>
</evidence>
<dbReference type="EMBL" id="JADIML010000139">
    <property type="protein sequence ID" value="MBO8463282.1"/>
    <property type="molecule type" value="Genomic_DNA"/>
</dbReference>
<dbReference type="EC" id="5.4.99.12" evidence="4"/>
<evidence type="ECO:0000256" key="6">
    <source>
        <dbReference type="PIRSR" id="PIRSR001430-2"/>
    </source>
</evidence>
<protein>
    <recommendedName>
        <fullName evidence="4">tRNA pseudouridine synthase A</fullName>
        <ecNumber evidence="4">5.4.99.12</ecNumber>
    </recommendedName>
    <alternativeName>
        <fullName evidence="4">tRNA pseudouridine(38-40) synthase</fullName>
    </alternativeName>
    <alternativeName>
        <fullName evidence="4">tRNA pseudouridylate synthase I</fullName>
    </alternativeName>
    <alternativeName>
        <fullName evidence="4">tRNA-uridine isomerase I</fullName>
    </alternativeName>
</protein>
<dbReference type="Pfam" id="PF01416">
    <property type="entry name" value="PseudoU_synth_1"/>
    <property type="match status" value="2"/>
</dbReference>
<dbReference type="PANTHER" id="PTHR11142">
    <property type="entry name" value="PSEUDOURIDYLATE SYNTHASE"/>
    <property type="match status" value="1"/>
</dbReference>